<protein>
    <recommendedName>
        <fullName evidence="4">Reverse transcriptase zinc-binding domain-containing protein</fullName>
    </recommendedName>
</protein>
<sequence length="70" mass="8258">NLASSGACMRCSHRMESILHVVYDCPYSKEIWMQIRNISSFFIFPITSYLLWFKNLVNHLDAMRLTIGTW</sequence>
<evidence type="ECO:0008006" key="4">
    <source>
        <dbReference type="Google" id="ProtNLM"/>
    </source>
</evidence>
<feature type="transmembrane region" description="Helical" evidence="1">
    <location>
        <begin position="38"/>
        <end position="57"/>
    </location>
</feature>
<accession>A0A151R3U7</accession>
<keyword evidence="1" id="KW-0472">Membrane</keyword>
<evidence type="ECO:0000313" key="3">
    <source>
        <dbReference type="Proteomes" id="UP000075243"/>
    </source>
</evidence>
<dbReference type="Proteomes" id="UP000075243">
    <property type="component" value="Unassembled WGS sequence"/>
</dbReference>
<keyword evidence="3" id="KW-1185">Reference proteome</keyword>
<name>A0A151R3U7_CAJCA</name>
<organism evidence="2 3">
    <name type="scientific">Cajanus cajan</name>
    <name type="common">Pigeon pea</name>
    <name type="synonym">Cajanus indicus</name>
    <dbReference type="NCBI Taxonomy" id="3821"/>
    <lineage>
        <taxon>Eukaryota</taxon>
        <taxon>Viridiplantae</taxon>
        <taxon>Streptophyta</taxon>
        <taxon>Embryophyta</taxon>
        <taxon>Tracheophyta</taxon>
        <taxon>Spermatophyta</taxon>
        <taxon>Magnoliopsida</taxon>
        <taxon>eudicotyledons</taxon>
        <taxon>Gunneridae</taxon>
        <taxon>Pentapetalae</taxon>
        <taxon>rosids</taxon>
        <taxon>fabids</taxon>
        <taxon>Fabales</taxon>
        <taxon>Fabaceae</taxon>
        <taxon>Papilionoideae</taxon>
        <taxon>50 kb inversion clade</taxon>
        <taxon>NPAAA clade</taxon>
        <taxon>indigoferoid/millettioid clade</taxon>
        <taxon>Phaseoleae</taxon>
        <taxon>Cajanus</taxon>
    </lineage>
</organism>
<feature type="non-terminal residue" evidence="2">
    <location>
        <position position="1"/>
    </location>
</feature>
<keyword evidence="1" id="KW-1133">Transmembrane helix</keyword>
<dbReference type="EMBL" id="KQ484124">
    <property type="protein sequence ID" value="KYP37257.1"/>
    <property type="molecule type" value="Genomic_DNA"/>
</dbReference>
<proteinExistence type="predicted"/>
<keyword evidence="1" id="KW-0812">Transmembrane</keyword>
<gene>
    <name evidence="2" type="ORF">KK1_041556</name>
</gene>
<dbReference type="AlphaFoldDB" id="A0A151R3U7"/>
<dbReference type="Gramene" id="C.cajan_40119.t">
    <property type="protein sequence ID" value="C.cajan_40119.t.cds1"/>
    <property type="gene ID" value="C.cajan_40119"/>
</dbReference>
<evidence type="ECO:0000256" key="1">
    <source>
        <dbReference type="SAM" id="Phobius"/>
    </source>
</evidence>
<reference evidence="2" key="1">
    <citation type="journal article" date="2012" name="Nat. Biotechnol.">
        <title>Draft genome sequence of pigeonpea (Cajanus cajan), an orphan legume crop of resource-poor farmers.</title>
        <authorList>
            <person name="Varshney R.K."/>
            <person name="Chen W."/>
            <person name="Li Y."/>
            <person name="Bharti A.K."/>
            <person name="Saxena R.K."/>
            <person name="Schlueter J.A."/>
            <person name="Donoghue M.T."/>
            <person name="Azam S."/>
            <person name="Fan G."/>
            <person name="Whaley A.M."/>
            <person name="Farmer A.D."/>
            <person name="Sheridan J."/>
            <person name="Iwata A."/>
            <person name="Tuteja R."/>
            <person name="Penmetsa R.V."/>
            <person name="Wu W."/>
            <person name="Upadhyaya H.D."/>
            <person name="Yang S.P."/>
            <person name="Shah T."/>
            <person name="Saxena K.B."/>
            <person name="Michael T."/>
            <person name="McCombie W.R."/>
            <person name="Yang B."/>
            <person name="Zhang G."/>
            <person name="Yang H."/>
            <person name="Wang J."/>
            <person name="Spillane C."/>
            <person name="Cook D.R."/>
            <person name="May G.D."/>
            <person name="Xu X."/>
            <person name="Jackson S.A."/>
        </authorList>
    </citation>
    <scope>NUCLEOTIDE SEQUENCE [LARGE SCALE GENOMIC DNA]</scope>
</reference>
<evidence type="ECO:0000313" key="2">
    <source>
        <dbReference type="EMBL" id="KYP37257.1"/>
    </source>
</evidence>